<dbReference type="KEGG" id="tbv:H9L17_05950"/>
<gene>
    <name evidence="2" type="ORF">H9L17_05950</name>
</gene>
<proteinExistence type="predicted"/>
<keyword evidence="2" id="KW-0378">Hydrolase</keyword>
<dbReference type="AlphaFoldDB" id="A0A7G9QWE9"/>
<dbReference type="InterPro" id="IPR001466">
    <property type="entry name" value="Beta-lactam-related"/>
</dbReference>
<dbReference type="EMBL" id="CP060711">
    <property type="protein sequence ID" value="QNN47674.1"/>
    <property type="molecule type" value="Genomic_DNA"/>
</dbReference>
<dbReference type="Gene3D" id="3.40.710.10">
    <property type="entry name" value="DD-peptidase/beta-lactamase superfamily"/>
    <property type="match status" value="1"/>
</dbReference>
<organism evidence="2 3">
    <name type="scientific">Thermomonas brevis</name>
    <dbReference type="NCBI Taxonomy" id="215691"/>
    <lineage>
        <taxon>Bacteria</taxon>
        <taxon>Pseudomonadati</taxon>
        <taxon>Pseudomonadota</taxon>
        <taxon>Gammaproteobacteria</taxon>
        <taxon>Lysobacterales</taxon>
        <taxon>Lysobacteraceae</taxon>
        <taxon>Thermomonas</taxon>
    </lineage>
</organism>
<reference evidence="2 3" key="1">
    <citation type="submission" date="2020-08" db="EMBL/GenBank/DDBJ databases">
        <title>Genome sequence of Thermomonas brevis KACC 16975T.</title>
        <authorList>
            <person name="Hyun D.-W."/>
            <person name="Bae J.-W."/>
        </authorList>
    </citation>
    <scope>NUCLEOTIDE SEQUENCE [LARGE SCALE GENOMIC DNA]</scope>
    <source>
        <strain evidence="2 3">KACC 16975</strain>
    </source>
</reference>
<evidence type="ECO:0000259" key="1">
    <source>
        <dbReference type="Pfam" id="PF00144"/>
    </source>
</evidence>
<protein>
    <submittedName>
        <fullName evidence="2">Serine hydrolase</fullName>
    </submittedName>
</protein>
<keyword evidence="3" id="KW-1185">Reference proteome</keyword>
<accession>A0A7G9QWE9</accession>
<name>A0A7G9QWE9_9GAMM</name>
<dbReference type="GO" id="GO:0016787">
    <property type="term" value="F:hydrolase activity"/>
    <property type="evidence" value="ECO:0007669"/>
    <property type="project" value="UniProtKB-KW"/>
</dbReference>
<dbReference type="SUPFAM" id="SSF56601">
    <property type="entry name" value="beta-lactamase/transpeptidase-like"/>
    <property type="match status" value="1"/>
</dbReference>
<dbReference type="Proteomes" id="UP000515977">
    <property type="component" value="Chromosome"/>
</dbReference>
<dbReference type="InterPro" id="IPR012338">
    <property type="entry name" value="Beta-lactam/transpept-like"/>
</dbReference>
<evidence type="ECO:0000313" key="2">
    <source>
        <dbReference type="EMBL" id="QNN47674.1"/>
    </source>
</evidence>
<feature type="domain" description="Beta-lactamase-related" evidence="1">
    <location>
        <begin position="8"/>
        <end position="113"/>
    </location>
</feature>
<sequence>MDRRRRHPAIPRHRGTAAGGGYSTAADLLKFARALRAGKLLPPALLAEATRRQTPWYGYGFMVGERQGVAGFGHGGGAEGMNGALELFPAQDEIVIGLANLDPPEVERLVDYYTARMPLGR</sequence>
<dbReference type="Pfam" id="PF00144">
    <property type="entry name" value="Beta-lactamase"/>
    <property type="match status" value="1"/>
</dbReference>
<evidence type="ECO:0000313" key="3">
    <source>
        <dbReference type="Proteomes" id="UP000515977"/>
    </source>
</evidence>